<dbReference type="PANTHER" id="PTHR11668:SF199">
    <property type="entry name" value="SERINE_THREONINE-PROTEIN PHOSPHATASE"/>
    <property type="match status" value="1"/>
</dbReference>
<dbReference type="Gene3D" id="3.60.21.10">
    <property type="match status" value="1"/>
</dbReference>
<dbReference type="Proteomes" id="UP000035642">
    <property type="component" value="Unassembled WGS sequence"/>
</dbReference>
<dbReference type="AlphaFoldDB" id="A0A0K0D8F2"/>
<dbReference type="SUPFAM" id="SSF56300">
    <property type="entry name" value="Metallo-dependent phosphatases"/>
    <property type="match status" value="1"/>
</dbReference>
<accession>A0A0K0D8F2</accession>
<keyword evidence="1" id="KW-1185">Reference proteome</keyword>
<reference evidence="1" key="1">
    <citation type="submission" date="2012-09" db="EMBL/GenBank/DDBJ databases">
        <authorList>
            <person name="Martin A.A."/>
        </authorList>
    </citation>
    <scope>NUCLEOTIDE SEQUENCE</scope>
</reference>
<organism evidence="1 2">
    <name type="scientific">Angiostrongylus cantonensis</name>
    <name type="common">Rat lungworm</name>
    <dbReference type="NCBI Taxonomy" id="6313"/>
    <lineage>
        <taxon>Eukaryota</taxon>
        <taxon>Metazoa</taxon>
        <taxon>Ecdysozoa</taxon>
        <taxon>Nematoda</taxon>
        <taxon>Chromadorea</taxon>
        <taxon>Rhabditida</taxon>
        <taxon>Rhabditina</taxon>
        <taxon>Rhabditomorpha</taxon>
        <taxon>Strongyloidea</taxon>
        <taxon>Metastrongylidae</taxon>
        <taxon>Angiostrongylus</taxon>
    </lineage>
</organism>
<dbReference type="InterPro" id="IPR006186">
    <property type="entry name" value="Ser/Thr-sp_prot-phosphatase"/>
</dbReference>
<dbReference type="WBParaSite" id="ACAC_0000634701-mRNA-1">
    <property type="protein sequence ID" value="ACAC_0000634701-mRNA-1"/>
    <property type="gene ID" value="ACAC_0000634701"/>
</dbReference>
<evidence type="ECO:0000313" key="1">
    <source>
        <dbReference type="Proteomes" id="UP000035642"/>
    </source>
</evidence>
<dbReference type="GO" id="GO:0005634">
    <property type="term" value="C:nucleus"/>
    <property type="evidence" value="ECO:0007669"/>
    <property type="project" value="TreeGrafter"/>
</dbReference>
<sequence length="87" mass="9653">MLQIVLFALQVVQDGYEFFSNRKLITLFSAPHYCGQFDNAAAVMSINKDLLCSFKPGIESLSCTAQLNMSQKQGATVLYGITELLEK</sequence>
<dbReference type="GO" id="GO:0005737">
    <property type="term" value="C:cytoplasm"/>
    <property type="evidence" value="ECO:0007669"/>
    <property type="project" value="TreeGrafter"/>
</dbReference>
<dbReference type="InterPro" id="IPR029052">
    <property type="entry name" value="Metallo-depent_PP-like"/>
</dbReference>
<dbReference type="GO" id="GO:0004722">
    <property type="term" value="F:protein serine/threonine phosphatase activity"/>
    <property type="evidence" value="ECO:0007669"/>
    <property type="project" value="TreeGrafter"/>
</dbReference>
<dbReference type="PRINTS" id="PR00114">
    <property type="entry name" value="STPHPHTASE"/>
</dbReference>
<protein>
    <submittedName>
        <fullName evidence="2">Secreted protein</fullName>
    </submittedName>
</protein>
<dbReference type="PANTHER" id="PTHR11668">
    <property type="entry name" value="SERINE/THREONINE PROTEIN PHOSPHATASE"/>
    <property type="match status" value="1"/>
</dbReference>
<dbReference type="InterPro" id="IPR050341">
    <property type="entry name" value="PP1_catalytic_subunit"/>
</dbReference>
<reference evidence="2" key="2">
    <citation type="submission" date="2017-02" db="UniProtKB">
        <authorList>
            <consortium name="WormBaseParasite"/>
        </authorList>
    </citation>
    <scope>IDENTIFICATION</scope>
</reference>
<evidence type="ECO:0000313" key="2">
    <source>
        <dbReference type="WBParaSite" id="ACAC_0000634701-mRNA-1"/>
    </source>
</evidence>
<dbReference type="STRING" id="6313.A0A0K0D8F2"/>
<proteinExistence type="predicted"/>
<name>A0A0K0D8F2_ANGCA</name>